<accession>A0A1C6YEZ7</accession>
<dbReference type="Proteomes" id="UP000219860">
    <property type="component" value="Chromosome 9"/>
</dbReference>
<dbReference type="AlphaFoldDB" id="A0A1C6YEZ7"/>
<dbReference type="VEuPathDB" id="PlasmoDB:PBANKA_0908000"/>
<feature type="compositionally biased region" description="Polar residues" evidence="1">
    <location>
        <begin position="486"/>
        <end position="497"/>
    </location>
</feature>
<dbReference type="EMBL" id="LT608257">
    <property type="protein sequence ID" value="SCO61633.1"/>
    <property type="molecule type" value="Genomic_DNA"/>
</dbReference>
<dbReference type="OrthoDB" id="386383at2759"/>
<evidence type="ECO:0000313" key="3">
    <source>
        <dbReference type="EMBL" id="SCO61633.1"/>
    </source>
</evidence>
<reference evidence="4 5" key="1">
    <citation type="submission" date="2016-08" db="EMBL/GenBank/DDBJ databases">
        <authorList>
            <consortium name="Pathogen Informatics"/>
        </authorList>
    </citation>
    <scope>NUCLEOTIDE SEQUENCE [LARGE SCALE GENOMIC DNA]</scope>
    <source>
        <strain evidence="2 5">NK65 ny</strain>
        <strain evidence="3 4">SP11 Antwerpcl1</strain>
    </source>
</reference>
<evidence type="ECO:0000313" key="5">
    <source>
        <dbReference type="Proteomes" id="UP000516480"/>
    </source>
</evidence>
<proteinExistence type="predicted"/>
<dbReference type="EMBL" id="LT608145">
    <property type="protein sequence ID" value="SCM21828.1"/>
    <property type="molecule type" value="Genomic_DNA"/>
</dbReference>
<evidence type="ECO:0000313" key="2">
    <source>
        <dbReference type="EMBL" id="SCM21828.1"/>
    </source>
</evidence>
<feature type="compositionally biased region" description="Basic residues" evidence="1">
    <location>
        <begin position="37"/>
        <end position="55"/>
    </location>
</feature>
<dbReference type="Proteomes" id="UP000516480">
    <property type="component" value="Chromosome 9"/>
</dbReference>
<feature type="region of interest" description="Disordered" evidence="1">
    <location>
        <begin position="486"/>
        <end position="507"/>
    </location>
</feature>
<feature type="compositionally biased region" description="Low complexity" evidence="1">
    <location>
        <begin position="27"/>
        <end position="36"/>
    </location>
</feature>
<gene>
    <name evidence="2" type="ORF">PBNK65NY_000179300</name>
    <name evidence="3" type="ORF">PBSP11A_000179000</name>
</gene>
<feature type="compositionally biased region" description="Basic and acidic residues" evidence="1">
    <location>
        <begin position="405"/>
        <end position="424"/>
    </location>
</feature>
<evidence type="ECO:0000256" key="1">
    <source>
        <dbReference type="SAM" id="MobiDB-lite"/>
    </source>
</evidence>
<sequence>MKMKKDNEEEDIESGVKKKKKNEETPNNINVNLNILNKKKNFHRKNPNGKRRKKNMIIPLESSLKNNNNYYNDPYTKVCMNKNYEQNKNIGYNNRNIKENDENLIKTKKYSNKQATTSYKNYDEEENFIKKKNKKVLGGKQIMNVNIRGNSKALIEQENNNNNLEIIDSDKNVRKIKIKTTINRPVERTIPCISYRNDIYQLKIGWWNLGKKFKLLSNIEKCKENIKEKYYKNRNNCKNISSTISTNKYFNKFLPNEYLYTPTTNISYFRSKNSLNIKTNPVSDFHKLNLRPITGFLQSYRKEKDRINELNPHAIIKVSKYPYMQDGYQNALNNNNKKISEKSGERKDGLSIGKVNVLISDKKDSNLDDTFGFFAKISKNDKQIEDRVRNKGAQSNSKKVHIKLRKSESNNETNKREINETKNDNRKKRKKKMKKCTNIKNQSNIIKYNKRNSSDISDHFQNIEKVRIKTENLNSSNKRINKNIEITGNSTSPYESNESSDEGFVKTRSEEFYKSPKIEREDLFDVGRKNSEELSMCHLSKSNESYKSNLSKTTYSYKKSPYEIRKKNKYIKQKMPPNFNIKVKSNARKNMKKKSQYRYIKYNGDIISVISNYSSSIEESGNVSSVYRHESENREMKYYKKYNNKRQDNSCECNNNYAKNISQLSNANIKKKIKICRYKNDIKKNYYNTQSDCCVSSENRLMQNYKELNYNRQLYRNFKNSTNEYSSENDSVCNEYVDSIEMGSKHNLRNSSFYEKKTSSEKYNYQNHQNLDYDINHNYQNNNDGHKNIKRWDSFQLEKEYDEYFCKS</sequence>
<feature type="region of interest" description="Disordered" evidence="1">
    <location>
        <begin position="385"/>
        <end position="436"/>
    </location>
</feature>
<protein>
    <submittedName>
        <fullName evidence="2">Uncharacterized protein</fullName>
    </submittedName>
</protein>
<feature type="region of interest" description="Disordered" evidence="1">
    <location>
        <begin position="1"/>
        <end position="69"/>
    </location>
</feature>
<name>A0A1C6YEZ7_PLABE</name>
<organism evidence="2 5">
    <name type="scientific">Plasmodium berghei</name>
    <dbReference type="NCBI Taxonomy" id="5821"/>
    <lineage>
        <taxon>Eukaryota</taxon>
        <taxon>Sar</taxon>
        <taxon>Alveolata</taxon>
        <taxon>Apicomplexa</taxon>
        <taxon>Aconoidasida</taxon>
        <taxon>Haemosporida</taxon>
        <taxon>Plasmodiidae</taxon>
        <taxon>Plasmodium</taxon>
        <taxon>Plasmodium (Vinckeia)</taxon>
    </lineage>
</organism>
<evidence type="ECO:0000313" key="4">
    <source>
        <dbReference type="Proteomes" id="UP000219860"/>
    </source>
</evidence>
<feature type="compositionally biased region" description="Basic residues" evidence="1">
    <location>
        <begin position="425"/>
        <end position="436"/>
    </location>
</feature>